<proteinExistence type="inferred from homology"/>
<dbReference type="EMBL" id="QZWG01000008">
    <property type="protein sequence ID" value="RZC00178.1"/>
    <property type="molecule type" value="Genomic_DNA"/>
</dbReference>
<evidence type="ECO:0000259" key="4">
    <source>
        <dbReference type="Pfam" id="PF01266"/>
    </source>
</evidence>
<dbReference type="SUPFAM" id="SSF51905">
    <property type="entry name" value="FAD/NAD(P)-binding domain"/>
    <property type="match status" value="1"/>
</dbReference>
<dbReference type="Pfam" id="PF01266">
    <property type="entry name" value="DAO"/>
    <property type="match status" value="1"/>
</dbReference>
<gene>
    <name evidence="5" type="ORF">D0Y65_022511</name>
</gene>
<dbReference type="InterPro" id="IPR036188">
    <property type="entry name" value="FAD/NAD-bd_sf"/>
</dbReference>
<keyword evidence="3" id="KW-0175">Coiled coil</keyword>
<comment type="caution">
    <text evidence="5">The sequence shown here is derived from an EMBL/GenBank/DDBJ whole genome shotgun (WGS) entry which is preliminary data.</text>
</comment>
<dbReference type="InterPro" id="IPR036397">
    <property type="entry name" value="RNaseH_sf"/>
</dbReference>
<dbReference type="InterPro" id="IPR006941">
    <property type="entry name" value="RNase_CAF1"/>
</dbReference>
<dbReference type="PANTHER" id="PTHR15092:SF42">
    <property type="entry name" value="POLY(A)-SPECIFIC RIBONUCLEASE PARN-LIKE"/>
    <property type="match status" value="1"/>
</dbReference>
<dbReference type="Pfam" id="PF04857">
    <property type="entry name" value="CAF1"/>
    <property type="match status" value="1"/>
</dbReference>
<evidence type="ECO:0000313" key="5">
    <source>
        <dbReference type="EMBL" id="RZC00178.1"/>
    </source>
</evidence>
<dbReference type="Proteomes" id="UP000289340">
    <property type="component" value="Chromosome 8"/>
</dbReference>
<sequence length="1089" mass="120903">MAWVFELRSRSLCTSSSSKWRVKQVTTSNFQESLQEIKTHISNSDFVAISMGKTGSPSAPSWLRPLPFDTAQTAYSKARRAAQRFQLLHFAVCPFSVSRSDKLLAHPYNFMLFPRDEMKMGMPTYSFSCQTSLLASMARQGFDFNACVYNGISYLSRAQESAARIRLGTALPSLRVMKSSSPSTVADTVFVERIRSKVKYWRESCKSSDTNKSRDEELVNSLRNIVLGNEQFRSRPCMTVDVCSERQVQLILEMVLDYSDDLLPLPIPTKSGTIHAVRIVLANSKEDKDLLERELRNLEEEESKKIRGFREVIDLISASQKPVISHNCLNDCTLIHSKFIAPLPPEIDEFVSSLCSVFPEVLDINYLMKKHGTMRKVTNIPSAISYLNNHFFAPVDLEIPDQATVKEGKIHGLTALRLSYLFMKLCSILKISPNVTESGNKHLAPELEDFTNVFHPFSTPIQDSFNGGDVGMWTNNTKKVSCEHLVFLWGFKIGITAGMLKSLLRSSHDIFSREFDVKLVDKSCAIVVFWQSGVSKRFLDILNSEEIRGDLKELVSDGMRVTSYETYNTICRLGLWEMDLAESLERALESSCCDIEKKIFGRSSSQKTRNQKQQSSILLKSSSTMASLSTLLPNPNLISKHNSTLSSTHPCAYSWKNKTPTSKGRFSVSCSSSSQAYDVVVVGAGVIGLTIARHFLVSSDLSVAVVDKAVPCSGATGAGQGHLWMVNKTPGSATWDLASRSHQLWKTLVQSIEEQGLDPMVELGWKQSGSLLIGRTDAESDVLKGRVKLLCEAGLKAEYLCSSDLIKEEPDLLVDKDSAAAFLPDDCQIDAYRTVAYIEKTNRSFASKGRYTEFYDDPVKCFIRSDSNGEVKAVQTSKNTIYSKKAVIVAAGCWTGSLMQDLFRNWGMDLHVPVMPRKGHLLVVQNFNFLQMNHGLMEADYLNHPTISGSESPDHQKNLSVSMVASIDAAGNLLLGSSREFVGFNTNLDESVVSYIWKRVGEFFPKLKTLPLSDLSASRKVRIGLRPYMPNGKPVIGPVPGLSNVYLAAGHEGSGLLMALGTAEMIVEMVLGYPAKVDSTPFAVQKVLV</sequence>
<feature type="coiled-coil region" evidence="3">
    <location>
        <begin position="281"/>
        <end position="308"/>
    </location>
</feature>
<keyword evidence="6" id="KW-1185">Reference proteome</keyword>
<protein>
    <submittedName>
        <fullName evidence="5">Glycine oxidase isoform D</fullName>
    </submittedName>
</protein>
<evidence type="ECO:0000256" key="3">
    <source>
        <dbReference type="SAM" id="Coils"/>
    </source>
</evidence>
<comment type="cofactor">
    <cofactor evidence="1">
        <name>a divalent metal cation</name>
        <dbReference type="ChEBI" id="CHEBI:60240"/>
    </cofactor>
</comment>
<dbReference type="InterPro" id="IPR006076">
    <property type="entry name" value="FAD-dep_OxRdtase"/>
</dbReference>
<dbReference type="GO" id="GO:0000175">
    <property type="term" value="F:3'-5'-RNA exonuclease activity"/>
    <property type="evidence" value="ECO:0007669"/>
    <property type="project" value="TreeGrafter"/>
</dbReference>
<accession>A0A445JP67</accession>
<reference evidence="5 6" key="1">
    <citation type="submission" date="2018-09" db="EMBL/GenBank/DDBJ databases">
        <title>A high-quality reference genome of wild soybean provides a powerful tool to mine soybean genomes.</title>
        <authorList>
            <person name="Xie M."/>
            <person name="Chung C.Y.L."/>
            <person name="Li M.-W."/>
            <person name="Wong F.-L."/>
            <person name="Chan T.-F."/>
            <person name="Lam H.-M."/>
        </authorList>
    </citation>
    <scope>NUCLEOTIDE SEQUENCE [LARGE SCALE GENOMIC DNA]</scope>
    <source>
        <strain evidence="6">cv. W05</strain>
        <tissue evidence="5">Hypocotyl of etiolated seedlings</tissue>
    </source>
</reference>
<evidence type="ECO:0000256" key="1">
    <source>
        <dbReference type="ARBA" id="ARBA00001968"/>
    </source>
</evidence>
<dbReference type="PANTHER" id="PTHR15092">
    <property type="entry name" value="POLY A -SPECIFIC RIBONUCLEASE/TARGET OF EGR1, MEMBER 1"/>
    <property type="match status" value="1"/>
</dbReference>
<dbReference type="Gene3D" id="3.30.9.10">
    <property type="entry name" value="D-Amino Acid Oxidase, subunit A, domain 2"/>
    <property type="match status" value="1"/>
</dbReference>
<evidence type="ECO:0000256" key="2">
    <source>
        <dbReference type="ARBA" id="ARBA00008372"/>
    </source>
</evidence>
<feature type="domain" description="FAD dependent oxidoreductase" evidence="4">
    <location>
        <begin position="678"/>
        <end position="1069"/>
    </location>
</feature>
<dbReference type="GO" id="GO:0003723">
    <property type="term" value="F:RNA binding"/>
    <property type="evidence" value="ECO:0007669"/>
    <property type="project" value="TreeGrafter"/>
</dbReference>
<name>A0A445JP67_GLYSO</name>
<dbReference type="Gene3D" id="3.30.420.10">
    <property type="entry name" value="Ribonuclease H-like superfamily/Ribonuclease H"/>
    <property type="match status" value="2"/>
</dbReference>
<dbReference type="InterPro" id="IPR012337">
    <property type="entry name" value="RNaseH-like_sf"/>
</dbReference>
<organism evidence="5 6">
    <name type="scientific">Glycine soja</name>
    <name type="common">Wild soybean</name>
    <dbReference type="NCBI Taxonomy" id="3848"/>
    <lineage>
        <taxon>Eukaryota</taxon>
        <taxon>Viridiplantae</taxon>
        <taxon>Streptophyta</taxon>
        <taxon>Embryophyta</taxon>
        <taxon>Tracheophyta</taxon>
        <taxon>Spermatophyta</taxon>
        <taxon>Magnoliopsida</taxon>
        <taxon>eudicotyledons</taxon>
        <taxon>Gunneridae</taxon>
        <taxon>Pentapetalae</taxon>
        <taxon>rosids</taxon>
        <taxon>fabids</taxon>
        <taxon>Fabales</taxon>
        <taxon>Fabaceae</taxon>
        <taxon>Papilionoideae</taxon>
        <taxon>50 kb inversion clade</taxon>
        <taxon>NPAAA clade</taxon>
        <taxon>indigoferoid/millettioid clade</taxon>
        <taxon>Phaseoleae</taxon>
        <taxon>Glycine</taxon>
        <taxon>Glycine subgen. Soja</taxon>
    </lineage>
</organism>
<dbReference type="AlphaFoldDB" id="A0A445JP67"/>
<dbReference type="InterPro" id="IPR051181">
    <property type="entry name" value="CAF1_poly(A)_ribonucleases"/>
</dbReference>
<evidence type="ECO:0000313" key="6">
    <source>
        <dbReference type="Proteomes" id="UP000289340"/>
    </source>
</evidence>
<dbReference type="SUPFAM" id="SSF53098">
    <property type="entry name" value="Ribonuclease H-like"/>
    <property type="match status" value="1"/>
</dbReference>
<comment type="similarity">
    <text evidence="2">Belongs to the CAF1 family.</text>
</comment>
<dbReference type="Gene3D" id="3.50.50.60">
    <property type="entry name" value="FAD/NAD(P)-binding domain"/>
    <property type="match status" value="1"/>
</dbReference>